<comment type="caution">
    <text evidence="1">The sequence shown here is derived from an EMBL/GenBank/DDBJ whole genome shotgun (WGS) entry which is preliminary data.</text>
</comment>
<name>A0A2I1HH20_9GLOM</name>
<evidence type="ECO:0000313" key="1">
    <source>
        <dbReference type="EMBL" id="PKY58164.1"/>
    </source>
</evidence>
<sequence length="89" mass="10460">MSTILCNVISHSSFVLRYVGQREKLSEGDKNALNKLYPPKKTFRSQKQALEREWRNLTVDNESVQILKERIERCEEKLINLSQRSSPRP</sequence>
<accession>A0A2I1HH20</accession>
<organism evidence="1 2">
    <name type="scientific">Rhizophagus irregularis</name>
    <dbReference type="NCBI Taxonomy" id="588596"/>
    <lineage>
        <taxon>Eukaryota</taxon>
        <taxon>Fungi</taxon>
        <taxon>Fungi incertae sedis</taxon>
        <taxon>Mucoromycota</taxon>
        <taxon>Glomeromycotina</taxon>
        <taxon>Glomeromycetes</taxon>
        <taxon>Glomerales</taxon>
        <taxon>Glomeraceae</taxon>
        <taxon>Rhizophagus</taxon>
    </lineage>
</organism>
<proteinExistence type="predicted"/>
<gene>
    <name evidence="1" type="ORF">RhiirA4_479849</name>
</gene>
<evidence type="ECO:0000313" key="2">
    <source>
        <dbReference type="Proteomes" id="UP000234323"/>
    </source>
</evidence>
<keyword evidence="2" id="KW-1185">Reference proteome</keyword>
<dbReference type="Proteomes" id="UP000234323">
    <property type="component" value="Unassembled WGS sequence"/>
</dbReference>
<dbReference type="AlphaFoldDB" id="A0A2I1HH20"/>
<protein>
    <submittedName>
        <fullName evidence="1">Uncharacterized protein</fullName>
    </submittedName>
</protein>
<dbReference type="EMBL" id="LLXI01002879">
    <property type="protein sequence ID" value="PKY58164.1"/>
    <property type="molecule type" value="Genomic_DNA"/>
</dbReference>
<reference evidence="1 2" key="1">
    <citation type="submission" date="2015-10" db="EMBL/GenBank/DDBJ databases">
        <title>Genome analyses suggest a sexual origin of heterokaryosis in a supposedly ancient asexual fungus.</title>
        <authorList>
            <person name="Ropars J."/>
            <person name="Sedzielewska K."/>
            <person name="Noel J."/>
            <person name="Charron P."/>
            <person name="Farinelli L."/>
            <person name="Marton T."/>
            <person name="Kruger M."/>
            <person name="Pelin A."/>
            <person name="Brachmann A."/>
            <person name="Corradi N."/>
        </authorList>
    </citation>
    <scope>NUCLEOTIDE SEQUENCE [LARGE SCALE GENOMIC DNA]</scope>
    <source>
        <strain evidence="1 2">A4</strain>
    </source>
</reference>